<organism evidence="1 2">
    <name type="scientific">Miscanthus lutarioriparius</name>
    <dbReference type="NCBI Taxonomy" id="422564"/>
    <lineage>
        <taxon>Eukaryota</taxon>
        <taxon>Viridiplantae</taxon>
        <taxon>Streptophyta</taxon>
        <taxon>Embryophyta</taxon>
        <taxon>Tracheophyta</taxon>
        <taxon>Spermatophyta</taxon>
        <taxon>Magnoliopsida</taxon>
        <taxon>Liliopsida</taxon>
        <taxon>Poales</taxon>
        <taxon>Poaceae</taxon>
        <taxon>PACMAD clade</taxon>
        <taxon>Panicoideae</taxon>
        <taxon>Andropogonodae</taxon>
        <taxon>Andropogoneae</taxon>
        <taxon>Saccharinae</taxon>
        <taxon>Miscanthus</taxon>
    </lineage>
</organism>
<dbReference type="AlphaFoldDB" id="A0A811REF0"/>
<dbReference type="OrthoDB" id="663515at2759"/>
<dbReference type="InterPro" id="IPR052929">
    <property type="entry name" value="RNase_H-like_EbsB-rel"/>
</dbReference>
<evidence type="ECO:0000313" key="1">
    <source>
        <dbReference type="EMBL" id="CAD6268381.1"/>
    </source>
</evidence>
<evidence type="ECO:0000313" key="2">
    <source>
        <dbReference type="Proteomes" id="UP000604825"/>
    </source>
</evidence>
<keyword evidence="2" id="KW-1185">Reference proteome</keyword>
<accession>A0A811REF0</accession>
<dbReference type="PANTHER" id="PTHR47074:SF11">
    <property type="entry name" value="REVERSE TRANSCRIPTASE-LIKE PROTEIN"/>
    <property type="match status" value="1"/>
</dbReference>
<dbReference type="PANTHER" id="PTHR47074">
    <property type="entry name" value="BNAC02G40300D PROTEIN"/>
    <property type="match status" value="1"/>
</dbReference>
<sequence>MTGAKLPRLHPASWATDLLLSEVCSDKNRCIFIIGMYSLWMQRNSRRHGEAVKPIRLAVQWAIDTAYDLWLLSTPQQQTVSQRTAAAWRPPPEGWFKCNTDGAFYPQRGRGATGVVLRGNTGIFNAGCARWYPHGLDALTMEALAFRGRDSCKG</sequence>
<name>A0A811REF0_9POAL</name>
<dbReference type="EMBL" id="CAJGYO010000014">
    <property type="protein sequence ID" value="CAD6268381.1"/>
    <property type="molecule type" value="Genomic_DNA"/>
</dbReference>
<gene>
    <name evidence="1" type="ORF">NCGR_LOCUS51686</name>
</gene>
<comment type="caution">
    <text evidence="1">The sequence shown here is derived from an EMBL/GenBank/DDBJ whole genome shotgun (WGS) entry which is preliminary data.</text>
</comment>
<dbReference type="Proteomes" id="UP000604825">
    <property type="component" value="Unassembled WGS sequence"/>
</dbReference>
<protein>
    <recommendedName>
        <fullName evidence="3">RNase H type-1 domain-containing protein</fullName>
    </recommendedName>
</protein>
<reference evidence="1" key="1">
    <citation type="submission" date="2020-10" db="EMBL/GenBank/DDBJ databases">
        <authorList>
            <person name="Han B."/>
            <person name="Lu T."/>
            <person name="Zhao Q."/>
            <person name="Huang X."/>
            <person name="Zhao Y."/>
        </authorList>
    </citation>
    <scope>NUCLEOTIDE SEQUENCE</scope>
</reference>
<proteinExistence type="predicted"/>
<evidence type="ECO:0008006" key="3">
    <source>
        <dbReference type="Google" id="ProtNLM"/>
    </source>
</evidence>